<sequence>MSSEHLPTSPRENGIAIPTICLDSRTEGGSHVNTCSGRHDVDWQYNDEHSFSTNVTHFFSWLSYYNPCKKFAVATALVAQCDPNLRHAVSSLFKLDNHSVNTGVSERSYLNSTDFDYFTSLHWESIPPSRLVDELVKLLASFPTFAVPPSYSRSLHRLSVCSATDRSKELESTSVLDTKTDSVDVDIHSHYDRELDRMQLLKKHHLRLLADLLCHCNELACMLCFSPETEQAVQGADDNTIRELVVQSSVGQLMLKTMLHPMFTSDDRNWMLTVMRTHRRSMCVESVSCQNVCYSSTLHADKFIGFKLFDGFLELASDVASVLQNIGYRSEHFVTASSLSHSLTSSGFISGGGESGSQYDLLSEATTSNSHSAGGSHYGTLLTVPNTDCRQPIVHTFPNHPCPSHPLWTGNLDHRRLSDSPYLLGSSSPTPFEANHQLNCLDDARITDHPNASTASHLSGVAAHSVDCGLNKAYHQLAFPQHKSSALSRSSLPNALTPHYPVGTITEQTGDSVSLSSASSTFSSNLDIRATCPDRLSLSPTALTSEATASNQAEALGLSQCCTSPPQSVNSITADKKGAPIGQVPQSLPVHIPKRAQQTTQTTCNSEQPVLSMEEPICRPHFEGSNNSGNSTWTGGSGSSPDEKYVGEDTTSVGQNSSYADPNSGMATVPMWLKSLRLHKYAGLFDRLSYEEFMGITESWLERHNVTQGARTKLLLSICKLHARGPNLSRAERCLLQTPPTSPTCMTSIRHCLLEIWNILQTPLKPCSAISSSTNNTISDTDGSKRSLEISTCKTDTQTAHIANDAHHTSDNKLACTTYLGSDKSCTLDEALTPDTTTVIYPPSANADECLPDQIMSCLTKVCSRLLVSSQPDLDCCRKFVQLLDVINKHPAFSDKYRSLTTLWQQRMFSIQHWSPTDPARYSRSVPRSYHVTKSGHKNPSAFKTRQQVETRSPGTQCLETYLGRSSMPYSSTELFVSASQELPTEAAGYTPQCPMDLRSDHQHCFSEAAGSNGLRRHSIPRNQPQVGPTSSRTYTGRRMPSPNPSFASNRKNTAVRVSHVIVPGTLQTASDVDVSRLAAQVGHTRFLSPSGMDSHFPLGPRRNLAPPATAPSTRMPSPSDVHRQGYFPFDSRSVHPPVCLLHTGQFVCSCSSHFSPFVTDDLRVPNNIYFHPSGLSQSPKSAAHTVMGSYTEYCTQSPQTDSSLHPQDAACTSQKNLSNQLTHRNTCHLGVAPLVSHGSTPLLNANFKLLPTVSPPSGPISCIFGKPGPPSTPIVRASNGISFSHDGQTNFVLGGANSGDGMSPSQINHSNQSTCPWVKFATQLDPHEFQDLVNVGWRAVPNQSCLDTLRVPLKPSQITGLSGSIGSDVSNVDYIEHDLELLTRNVTELAIGDFDSPVE</sequence>
<dbReference type="PANTHER" id="PTHR12515">
    <property type="entry name" value="STERILE ALPHA MOTIF DOMAIN CONTAINING PROTEIN 4-RELATED"/>
    <property type="match status" value="1"/>
</dbReference>
<dbReference type="SUPFAM" id="SSF47769">
    <property type="entry name" value="SAM/Pointed domain"/>
    <property type="match status" value="1"/>
</dbReference>
<protein>
    <recommendedName>
        <fullName evidence="6">SAM domain-containing protein</fullName>
    </recommendedName>
</protein>
<evidence type="ECO:0000313" key="5">
    <source>
        <dbReference type="Proteomes" id="UP000748531"/>
    </source>
</evidence>
<evidence type="ECO:0000256" key="1">
    <source>
        <dbReference type="ARBA" id="ARBA00004496"/>
    </source>
</evidence>
<evidence type="ECO:0008006" key="6">
    <source>
        <dbReference type="Google" id="ProtNLM"/>
    </source>
</evidence>
<dbReference type="Proteomes" id="UP000748531">
    <property type="component" value="Unassembled WGS sequence"/>
</dbReference>
<feature type="compositionally biased region" description="Polar residues" evidence="3">
    <location>
        <begin position="649"/>
        <end position="661"/>
    </location>
</feature>
<proteinExistence type="predicted"/>
<comment type="subcellular location">
    <subcellularLocation>
        <location evidence="1">Cytoplasm</location>
    </subcellularLocation>
</comment>
<dbReference type="Gene3D" id="1.25.40.170">
    <property type="entry name" value="Smaug, PHAT domain"/>
    <property type="match status" value="1"/>
</dbReference>
<dbReference type="GO" id="GO:0000289">
    <property type="term" value="P:nuclear-transcribed mRNA poly(A) tail shortening"/>
    <property type="evidence" value="ECO:0007669"/>
    <property type="project" value="TreeGrafter"/>
</dbReference>
<keyword evidence="5" id="KW-1185">Reference proteome</keyword>
<name>A0A8J4SNL7_9TREM</name>
<evidence type="ECO:0000256" key="2">
    <source>
        <dbReference type="ARBA" id="ARBA00022490"/>
    </source>
</evidence>
<dbReference type="GO" id="GO:0003729">
    <property type="term" value="F:mRNA binding"/>
    <property type="evidence" value="ECO:0007669"/>
    <property type="project" value="TreeGrafter"/>
</dbReference>
<dbReference type="GO" id="GO:0030371">
    <property type="term" value="F:translation repressor activity"/>
    <property type="evidence" value="ECO:0007669"/>
    <property type="project" value="InterPro"/>
</dbReference>
<organism evidence="4 5">
    <name type="scientific">Paragonimus heterotremus</name>
    <dbReference type="NCBI Taxonomy" id="100268"/>
    <lineage>
        <taxon>Eukaryota</taxon>
        <taxon>Metazoa</taxon>
        <taxon>Spiralia</taxon>
        <taxon>Lophotrochozoa</taxon>
        <taxon>Platyhelminthes</taxon>
        <taxon>Trematoda</taxon>
        <taxon>Digenea</taxon>
        <taxon>Plagiorchiida</taxon>
        <taxon>Troglotremata</taxon>
        <taxon>Troglotrematidae</taxon>
        <taxon>Paragonimus</taxon>
    </lineage>
</organism>
<dbReference type="OrthoDB" id="2155283at2759"/>
<dbReference type="GO" id="GO:0000932">
    <property type="term" value="C:P-body"/>
    <property type="evidence" value="ECO:0007669"/>
    <property type="project" value="TreeGrafter"/>
</dbReference>
<feature type="region of interest" description="Disordered" evidence="3">
    <location>
        <begin position="620"/>
        <end position="661"/>
    </location>
</feature>
<dbReference type="PANTHER" id="PTHR12515:SF5">
    <property type="entry name" value="PROTEIN SMAUG"/>
    <property type="match status" value="1"/>
</dbReference>
<reference evidence="4" key="1">
    <citation type="submission" date="2019-05" db="EMBL/GenBank/DDBJ databases">
        <title>Annotation for the trematode Paragonimus heterotremus.</title>
        <authorList>
            <person name="Choi Y.-J."/>
        </authorList>
    </citation>
    <scope>NUCLEOTIDE SEQUENCE</scope>
    <source>
        <strain evidence="4">LC</strain>
    </source>
</reference>
<evidence type="ECO:0000256" key="3">
    <source>
        <dbReference type="SAM" id="MobiDB-lite"/>
    </source>
</evidence>
<gene>
    <name evidence="4" type="ORF">PHET_06360</name>
</gene>
<dbReference type="Gene3D" id="1.10.150.50">
    <property type="entry name" value="Transcription Factor, Ets-1"/>
    <property type="match status" value="1"/>
</dbReference>
<dbReference type="EMBL" id="LUCH01003446">
    <property type="protein sequence ID" value="KAF5400127.1"/>
    <property type="molecule type" value="Genomic_DNA"/>
</dbReference>
<dbReference type="InterPro" id="IPR037093">
    <property type="entry name" value="PHAT_dom_sf"/>
</dbReference>
<feature type="compositionally biased region" description="Polar residues" evidence="3">
    <location>
        <begin position="1021"/>
        <end position="1035"/>
    </location>
</feature>
<feature type="region of interest" description="Disordered" evidence="3">
    <location>
        <begin position="1013"/>
        <end position="1050"/>
    </location>
</feature>
<keyword evidence="2" id="KW-0963">Cytoplasm</keyword>
<evidence type="ECO:0000313" key="4">
    <source>
        <dbReference type="EMBL" id="KAF5400127.1"/>
    </source>
</evidence>
<feature type="compositionally biased region" description="Low complexity" evidence="3">
    <location>
        <begin position="624"/>
        <end position="634"/>
    </location>
</feature>
<accession>A0A8J4SNL7</accession>
<comment type="caution">
    <text evidence="4">The sequence shown here is derived from an EMBL/GenBank/DDBJ whole genome shotgun (WGS) entry which is preliminary data.</text>
</comment>
<dbReference type="InterPro" id="IPR013761">
    <property type="entry name" value="SAM/pointed_sf"/>
</dbReference>
<dbReference type="InterPro" id="IPR050897">
    <property type="entry name" value="SMAUG/VTS1_RNA-bind"/>
</dbReference>